<evidence type="ECO:0000313" key="4">
    <source>
        <dbReference type="Proteomes" id="UP001202550"/>
    </source>
</evidence>
<reference evidence="3 4" key="1">
    <citation type="submission" date="2022-05" db="EMBL/GenBank/DDBJ databases">
        <title>Seasonal and diel survey of microbial diversity of the Tyrrhenian coast.</title>
        <authorList>
            <person name="Gattoni G."/>
            <person name="Corral P."/>
        </authorList>
    </citation>
    <scope>NUCLEOTIDE SEQUENCE [LARGE SCALE GENOMIC DNA]</scope>
    <source>
        <strain evidence="3 4">V10</strain>
    </source>
</reference>
<dbReference type="RefSeq" id="WP_249057937.1">
    <property type="nucleotide sequence ID" value="NZ_JALZWP010000006.1"/>
</dbReference>
<evidence type="ECO:0000259" key="2">
    <source>
        <dbReference type="Pfam" id="PF00460"/>
    </source>
</evidence>
<feature type="domain" description="Flagellar basal body rod protein N-terminal" evidence="2">
    <location>
        <begin position="18"/>
        <end position="38"/>
    </location>
</feature>
<comment type="subcellular location">
    <subcellularLocation>
        <location evidence="1">Bacterial flagellum basal body</location>
    </subcellularLocation>
</comment>
<accession>A0ABT0M2G7</accession>
<dbReference type="NCBIfam" id="NF009270">
    <property type="entry name" value="PRK12627.1"/>
    <property type="match status" value="1"/>
</dbReference>
<dbReference type="EMBL" id="JALZWP010000006">
    <property type="protein sequence ID" value="MCL1628600.1"/>
    <property type="molecule type" value="Genomic_DNA"/>
</dbReference>
<gene>
    <name evidence="3" type="ORF">M3N55_07640</name>
</gene>
<sequence>MLDTPAIMRLSQAMARHAAQRQVVISQNVANADTPGYRARDVAPFGAYLQQPGIVDDLRAGRVQHLSPARLLETADSRAPNGNTVSLEREMMRAAETRQSHDLALAIYGSARGILRTALGR</sequence>
<evidence type="ECO:0000313" key="3">
    <source>
        <dbReference type="EMBL" id="MCL1628600.1"/>
    </source>
</evidence>
<organism evidence="3 4">
    <name type="scientific">Roseinatronobacter domitianus</name>
    <dbReference type="NCBI Taxonomy" id="2940293"/>
    <lineage>
        <taxon>Bacteria</taxon>
        <taxon>Pseudomonadati</taxon>
        <taxon>Pseudomonadota</taxon>
        <taxon>Alphaproteobacteria</taxon>
        <taxon>Rhodobacterales</taxon>
        <taxon>Paracoccaceae</taxon>
        <taxon>Roseinatronobacter</taxon>
    </lineage>
</organism>
<dbReference type="Pfam" id="PF00460">
    <property type="entry name" value="Flg_bb_rod"/>
    <property type="match status" value="1"/>
</dbReference>
<proteinExistence type="predicted"/>
<comment type="caution">
    <text evidence="3">The sequence shown here is derived from an EMBL/GenBank/DDBJ whole genome shotgun (WGS) entry which is preliminary data.</text>
</comment>
<protein>
    <submittedName>
        <fullName evidence="3">FlgB family protein</fullName>
    </submittedName>
</protein>
<dbReference type="InterPro" id="IPR001444">
    <property type="entry name" value="Flag_bb_rod_N"/>
</dbReference>
<name>A0ABT0M2G7_9RHOB</name>
<dbReference type="Proteomes" id="UP001202550">
    <property type="component" value="Unassembled WGS sequence"/>
</dbReference>
<evidence type="ECO:0000256" key="1">
    <source>
        <dbReference type="ARBA" id="ARBA00004117"/>
    </source>
</evidence>
<keyword evidence="4" id="KW-1185">Reference proteome</keyword>